<evidence type="ECO:0000259" key="14">
    <source>
        <dbReference type="PROSITE" id="PS50851"/>
    </source>
</evidence>
<feature type="modified residue" description="Phosphohistidine" evidence="9">
    <location>
        <position position="54"/>
    </location>
</feature>
<dbReference type="Pfam" id="PF00072">
    <property type="entry name" value="Response_reg"/>
    <property type="match status" value="1"/>
</dbReference>
<dbReference type="PANTHER" id="PTHR43395:SF1">
    <property type="entry name" value="CHEMOTAXIS PROTEIN CHEA"/>
    <property type="match status" value="1"/>
</dbReference>
<organism evidence="16 17">
    <name type="scientific">Ramlibacter algicola</name>
    <dbReference type="NCBI Taxonomy" id="2795217"/>
    <lineage>
        <taxon>Bacteria</taxon>
        <taxon>Pseudomonadati</taxon>
        <taxon>Pseudomonadota</taxon>
        <taxon>Betaproteobacteria</taxon>
        <taxon>Burkholderiales</taxon>
        <taxon>Comamonadaceae</taxon>
        <taxon>Ramlibacter</taxon>
    </lineage>
</organism>
<dbReference type="EC" id="2.7.13.3" evidence="2"/>
<dbReference type="SMART" id="SM00073">
    <property type="entry name" value="HPT"/>
    <property type="match status" value="1"/>
</dbReference>
<dbReference type="SUPFAM" id="SSF52172">
    <property type="entry name" value="CheY-like"/>
    <property type="match status" value="1"/>
</dbReference>
<evidence type="ECO:0000256" key="7">
    <source>
        <dbReference type="ARBA" id="ARBA00023012"/>
    </source>
</evidence>
<protein>
    <recommendedName>
        <fullName evidence="3">Chemotaxis protein CheA</fullName>
        <ecNumber evidence="2">2.7.13.3</ecNumber>
    </recommendedName>
</protein>
<feature type="domain" description="HPt" evidence="15">
    <location>
        <begin position="4"/>
        <end position="111"/>
    </location>
</feature>
<dbReference type="Gene3D" id="3.30.565.10">
    <property type="entry name" value="Histidine kinase-like ATPase, C-terminal domain"/>
    <property type="match status" value="1"/>
</dbReference>
<evidence type="ECO:0000259" key="12">
    <source>
        <dbReference type="PROSITE" id="PS50109"/>
    </source>
</evidence>
<evidence type="ECO:0000256" key="3">
    <source>
        <dbReference type="ARBA" id="ARBA00021495"/>
    </source>
</evidence>
<dbReference type="RefSeq" id="WP_200789967.1">
    <property type="nucleotide sequence ID" value="NZ_JAEDAO010000001.1"/>
</dbReference>
<dbReference type="PANTHER" id="PTHR43395">
    <property type="entry name" value="SENSOR HISTIDINE KINASE CHEA"/>
    <property type="match status" value="1"/>
</dbReference>
<dbReference type="PROSITE" id="PS50851">
    <property type="entry name" value="CHEW"/>
    <property type="match status" value="1"/>
</dbReference>
<feature type="domain" description="Response regulatory" evidence="13">
    <location>
        <begin position="595"/>
        <end position="711"/>
    </location>
</feature>
<dbReference type="Proteomes" id="UP000617041">
    <property type="component" value="Unassembled WGS sequence"/>
</dbReference>
<comment type="catalytic activity">
    <reaction evidence="1">
        <text>ATP + protein L-histidine = ADP + protein N-phospho-L-histidine.</text>
        <dbReference type="EC" id="2.7.13.3"/>
    </reaction>
</comment>
<dbReference type="InterPro" id="IPR004358">
    <property type="entry name" value="Sig_transdc_His_kin-like_C"/>
</dbReference>
<evidence type="ECO:0000256" key="10">
    <source>
        <dbReference type="PROSITE-ProRule" id="PRU00169"/>
    </source>
</evidence>
<dbReference type="InterPro" id="IPR011006">
    <property type="entry name" value="CheY-like_superfamily"/>
</dbReference>
<dbReference type="InterPro" id="IPR001789">
    <property type="entry name" value="Sig_transdc_resp-reg_receiver"/>
</dbReference>
<keyword evidence="17" id="KW-1185">Reference proteome</keyword>
<feature type="domain" description="Histidine kinase" evidence="12">
    <location>
        <begin position="221"/>
        <end position="435"/>
    </location>
</feature>
<dbReference type="AlphaFoldDB" id="A0A934UTF3"/>
<accession>A0A934UTF3</accession>
<evidence type="ECO:0000256" key="11">
    <source>
        <dbReference type="SAM" id="MobiDB-lite"/>
    </source>
</evidence>
<dbReference type="Gene3D" id="3.40.50.2300">
    <property type="match status" value="1"/>
</dbReference>
<feature type="region of interest" description="Disordered" evidence="11">
    <location>
        <begin position="574"/>
        <end position="594"/>
    </location>
</feature>
<dbReference type="InterPro" id="IPR051315">
    <property type="entry name" value="Bact_Chemotaxis_CheA"/>
</dbReference>
<evidence type="ECO:0000313" key="16">
    <source>
        <dbReference type="EMBL" id="MBK0394886.1"/>
    </source>
</evidence>
<sequence>MSSTDDFLQQLRATFRVEAEEHLHVISTGLLQLERGGAPAQRHAIVEDVFRAAHSLKGAARAVELRDVESVCQALEDIFAAWKRRESEPTPAVLDQLHSRVTRAAALVGAPGYATTQPQRTHAVVPAFAPAAPAPAQPQPSAGAMPEAAPGAATVRVGVDALDARLLEAEEMLAVKLGAGQRVADLRGLAQRVQAWRRESAAAGGETRERLQALERQVTGLVRVAEQERTAVGKLVDELVANSKKLLQLPFSTIAAPLPALVRNLCREQGKEADLQVEGEDIVLDKQVLDTLKDPLIHLLRNCVDHGIEAPAERVRHGKPARAQVRLALQQLAGSKVQITLGDDGAGIDTAKVKASAVKHGAATGAEVAALTDAQAQALIFRSGVSTSPMLTELSGRGLGLAIVQERAVRLGGDVAVESRPGAGTTFRIVVPAMRATFRGILVQAAGRMLVLPTPHVERATIARGDAIRTVEGRDTIALDGRVLPVVRLAHLLELPDTQPTGAAARGTPLVIAGSGDERVAFAVDEVLDEQEFLAKPLLPPLVRVRNVASATVLPTGGIAFILHVGDLLHSARRAPPRPVEARDAPAPSSTPRPSILVAEDSITSRMLIKGILESAGYRVTTALDGLDAFNRLRAEAFDLVVSDVEMPRLNGFDLTARIRGDRKLAELPVVLVTALDSREHRERGVDVGANAYIVKSSFDQSTLLEAVGRLL</sequence>
<evidence type="ECO:0000259" key="13">
    <source>
        <dbReference type="PROSITE" id="PS50110"/>
    </source>
</evidence>
<dbReference type="FunFam" id="3.30.565.10:FF:000016">
    <property type="entry name" value="Chemotaxis protein CheA, putative"/>
    <property type="match status" value="1"/>
</dbReference>
<dbReference type="Pfam" id="PF01584">
    <property type="entry name" value="CheW"/>
    <property type="match status" value="1"/>
</dbReference>
<dbReference type="CDD" id="cd00088">
    <property type="entry name" value="HPT"/>
    <property type="match status" value="1"/>
</dbReference>
<evidence type="ECO:0000256" key="5">
    <source>
        <dbReference type="ARBA" id="ARBA00022679"/>
    </source>
</evidence>
<dbReference type="GO" id="GO:0006935">
    <property type="term" value="P:chemotaxis"/>
    <property type="evidence" value="ECO:0007669"/>
    <property type="project" value="InterPro"/>
</dbReference>
<dbReference type="InterPro" id="IPR008207">
    <property type="entry name" value="Sig_transdc_His_kin_Hpt_dom"/>
</dbReference>
<dbReference type="GO" id="GO:0000155">
    <property type="term" value="F:phosphorelay sensor kinase activity"/>
    <property type="evidence" value="ECO:0007669"/>
    <property type="project" value="UniProtKB-ARBA"/>
</dbReference>
<dbReference type="SUPFAM" id="SSF55874">
    <property type="entry name" value="ATPase domain of HSP90 chaperone/DNA topoisomerase II/histidine kinase"/>
    <property type="match status" value="1"/>
</dbReference>
<keyword evidence="7" id="KW-0902">Two-component regulatory system</keyword>
<dbReference type="InterPro" id="IPR005467">
    <property type="entry name" value="His_kinase_dom"/>
</dbReference>
<dbReference type="InterPro" id="IPR002545">
    <property type="entry name" value="CheW-lke_dom"/>
</dbReference>
<evidence type="ECO:0000256" key="1">
    <source>
        <dbReference type="ARBA" id="ARBA00000085"/>
    </source>
</evidence>
<comment type="caution">
    <text evidence="16">The sequence shown here is derived from an EMBL/GenBank/DDBJ whole genome shotgun (WGS) entry which is preliminary data.</text>
</comment>
<dbReference type="InterPro" id="IPR036641">
    <property type="entry name" value="HPT_dom_sf"/>
</dbReference>
<dbReference type="PROSITE" id="PS50894">
    <property type="entry name" value="HPT"/>
    <property type="match status" value="1"/>
</dbReference>
<dbReference type="SUPFAM" id="SSF50341">
    <property type="entry name" value="CheW-like"/>
    <property type="match status" value="1"/>
</dbReference>
<dbReference type="Gene3D" id="1.20.120.160">
    <property type="entry name" value="HPT domain"/>
    <property type="match status" value="1"/>
</dbReference>
<dbReference type="Gene3D" id="2.30.30.40">
    <property type="entry name" value="SH3 Domains"/>
    <property type="match status" value="1"/>
</dbReference>
<evidence type="ECO:0000256" key="2">
    <source>
        <dbReference type="ARBA" id="ARBA00012438"/>
    </source>
</evidence>
<keyword evidence="5" id="KW-0808">Transferase</keyword>
<dbReference type="SUPFAM" id="SSF47226">
    <property type="entry name" value="Histidine-containing phosphotransfer domain, HPT domain"/>
    <property type="match status" value="1"/>
</dbReference>
<dbReference type="SMART" id="SM00448">
    <property type="entry name" value="REC"/>
    <property type="match status" value="1"/>
</dbReference>
<evidence type="ECO:0000256" key="4">
    <source>
        <dbReference type="ARBA" id="ARBA00022553"/>
    </source>
</evidence>
<feature type="domain" description="CheW-like" evidence="14">
    <location>
        <begin position="437"/>
        <end position="574"/>
    </location>
</feature>
<dbReference type="PRINTS" id="PR00344">
    <property type="entry name" value="BCTRLSENSOR"/>
</dbReference>
<reference evidence="16" key="1">
    <citation type="submission" date="2020-12" db="EMBL/GenBank/DDBJ databases">
        <title>Ramlibacter sp. nov., isolated from a freshwater alga, Cryptomonas.</title>
        <authorList>
            <person name="Kim H.M."/>
            <person name="Jeon C.O."/>
        </authorList>
    </citation>
    <scope>NUCLEOTIDE SEQUENCE</scope>
    <source>
        <strain evidence="16">CrO1</strain>
    </source>
</reference>
<comment type="function">
    <text evidence="8">Involved in the transmission of sensory signals from the chemoreceptors to the flagellar motors. CheA is autophosphorylated; it can transfer its phosphate group to either CheB or CheY.</text>
</comment>
<dbReference type="Pfam" id="PF02518">
    <property type="entry name" value="HATPase_c"/>
    <property type="match status" value="1"/>
</dbReference>
<dbReference type="SMART" id="SM00260">
    <property type="entry name" value="CheW"/>
    <property type="match status" value="1"/>
</dbReference>
<dbReference type="SMART" id="SM00387">
    <property type="entry name" value="HATPase_c"/>
    <property type="match status" value="1"/>
</dbReference>
<evidence type="ECO:0000256" key="8">
    <source>
        <dbReference type="ARBA" id="ARBA00035100"/>
    </source>
</evidence>
<dbReference type="InterPro" id="IPR036061">
    <property type="entry name" value="CheW-like_dom_sf"/>
</dbReference>
<gene>
    <name evidence="16" type="ORF">I8E28_19940</name>
</gene>
<name>A0A934UTF3_9BURK</name>
<dbReference type="InterPro" id="IPR003594">
    <property type="entry name" value="HATPase_dom"/>
</dbReference>
<dbReference type="Pfam" id="PF01627">
    <property type="entry name" value="Hpt"/>
    <property type="match status" value="1"/>
</dbReference>
<evidence type="ECO:0000256" key="6">
    <source>
        <dbReference type="ARBA" id="ARBA00022777"/>
    </source>
</evidence>
<keyword evidence="6" id="KW-0418">Kinase</keyword>
<dbReference type="PROSITE" id="PS50110">
    <property type="entry name" value="RESPONSE_REGULATORY"/>
    <property type="match status" value="1"/>
</dbReference>
<keyword evidence="4 10" id="KW-0597">Phosphoprotein</keyword>
<dbReference type="PROSITE" id="PS50109">
    <property type="entry name" value="HIS_KIN"/>
    <property type="match status" value="1"/>
</dbReference>
<evidence type="ECO:0000256" key="9">
    <source>
        <dbReference type="PROSITE-ProRule" id="PRU00110"/>
    </source>
</evidence>
<evidence type="ECO:0000313" key="17">
    <source>
        <dbReference type="Proteomes" id="UP000617041"/>
    </source>
</evidence>
<proteinExistence type="predicted"/>
<dbReference type="EMBL" id="JAEDAO010000001">
    <property type="protein sequence ID" value="MBK0394886.1"/>
    <property type="molecule type" value="Genomic_DNA"/>
</dbReference>
<dbReference type="InterPro" id="IPR036890">
    <property type="entry name" value="HATPase_C_sf"/>
</dbReference>
<feature type="modified residue" description="4-aspartylphosphate" evidence="10">
    <location>
        <position position="644"/>
    </location>
</feature>
<evidence type="ECO:0000259" key="15">
    <source>
        <dbReference type="PROSITE" id="PS50894"/>
    </source>
</evidence>